<dbReference type="EMBL" id="MUJZ01027145">
    <property type="protein sequence ID" value="OTF78610.1"/>
    <property type="molecule type" value="Genomic_DNA"/>
</dbReference>
<comment type="caution">
    <text evidence="1">The sequence shown here is derived from an EMBL/GenBank/DDBJ whole genome shotgun (WGS) entry which is preliminary data.</text>
</comment>
<keyword evidence="2" id="KW-1185">Reference proteome</keyword>
<dbReference type="Proteomes" id="UP000194236">
    <property type="component" value="Unassembled WGS sequence"/>
</dbReference>
<dbReference type="Gene3D" id="3.40.50.300">
    <property type="entry name" value="P-loop containing nucleotide triphosphate hydrolases"/>
    <property type="match status" value="1"/>
</dbReference>
<gene>
    <name evidence="1" type="ORF">BLA29_010193</name>
</gene>
<organism evidence="1 2">
    <name type="scientific">Euroglyphus maynei</name>
    <name type="common">Mayne's house dust mite</name>
    <dbReference type="NCBI Taxonomy" id="6958"/>
    <lineage>
        <taxon>Eukaryota</taxon>
        <taxon>Metazoa</taxon>
        <taxon>Ecdysozoa</taxon>
        <taxon>Arthropoda</taxon>
        <taxon>Chelicerata</taxon>
        <taxon>Arachnida</taxon>
        <taxon>Acari</taxon>
        <taxon>Acariformes</taxon>
        <taxon>Sarcoptiformes</taxon>
        <taxon>Astigmata</taxon>
        <taxon>Psoroptidia</taxon>
        <taxon>Analgoidea</taxon>
        <taxon>Pyroglyphidae</taxon>
        <taxon>Pyroglyphinae</taxon>
        <taxon>Euroglyphus</taxon>
    </lineage>
</organism>
<evidence type="ECO:0000313" key="1">
    <source>
        <dbReference type="EMBL" id="OTF78610.1"/>
    </source>
</evidence>
<dbReference type="AlphaFoldDB" id="A0A1Y3BCH6"/>
<dbReference type="InterPro" id="IPR027417">
    <property type="entry name" value="P-loop_NTPase"/>
</dbReference>
<protein>
    <submittedName>
        <fullName evidence="1">Uncharacterized protein</fullName>
    </submittedName>
</protein>
<evidence type="ECO:0000313" key="2">
    <source>
        <dbReference type="Proteomes" id="UP000194236"/>
    </source>
</evidence>
<feature type="non-terminal residue" evidence="1">
    <location>
        <position position="1"/>
    </location>
</feature>
<sequence length="128" mass="14965">EILEQKPSILVISKLDDFDKRDQFNRFIEILQQTNINKPSIIDRQNVMKKSDEQMNVTNENQQHKINDDDDGTLIVDHHPPDSSAYRFDKIIGISSLTGYNIDRLKGLIRHLIDMNAENNKQKMEMNQ</sequence>
<proteinExistence type="predicted"/>
<name>A0A1Y3BCH6_EURMA</name>
<accession>A0A1Y3BCH6</accession>
<reference evidence="1 2" key="1">
    <citation type="submission" date="2017-03" db="EMBL/GenBank/DDBJ databases">
        <title>Genome Survey of Euroglyphus maynei.</title>
        <authorList>
            <person name="Arlian L.G."/>
            <person name="Morgan M.S."/>
            <person name="Rider S.D."/>
        </authorList>
    </citation>
    <scope>NUCLEOTIDE SEQUENCE [LARGE SCALE GENOMIC DNA]</scope>
    <source>
        <strain evidence="1">Arlian Lab</strain>
        <tissue evidence="1">Whole body</tissue>
    </source>
</reference>